<feature type="compositionally biased region" description="Basic and acidic residues" evidence="6">
    <location>
        <begin position="1"/>
        <end position="21"/>
    </location>
</feature>
<reference evidence="7" key="1">
    <citation type="journal article" date="2020" name="mSystems">
        <title>Genome- and Community-Level Interaction Insights into Carbon Utilization and Element Cycling Functions of Hydrothermarchaeota in Hydrothermal Sediment.</title>
        <authorList>
            <person name="Zhou Z."/>
            <person name="Liu Y."/>
            <person name="Xu W."/>
            <person name="Pan J."/>
            <person name="Luo Z.H."/>
            <person name="Li M."/>
        </authorList>
    </citation>
    <scope>NUCLEOTIDE SEQUENCE [LARGE SCALE GENOMIC DNA]</scope>
    <source>
        <strain evidence="7">SpSt-579</strain>
    </source>
</reference>
<accession>A0A7C4R677</accession>
<name>A0A7C4R677_UNCC3</name>
<evidence type="ECO:0000256" key="5">
    <source>
        <dbReference type="RuleBase" id="RU004524"/>
    </source>
</evidence>
<dbReference type="GO" id="GO:0003735">
    <property type="term" value="F:structural constituent of ribosome"/>
    <property type="evidence" value="ECO:0007669"/>
    <property type="project" value="InterPro"/>
</dbReference>
<dbReference type="EMBL" id="DSYQ01000009">
    <property type="protein sequence ID" value="HGT71083.1"/>
    <property type="molecule type" value="Genomic_DNA"/>
</dbReference>
<organism evidence="7">
    <name type="scientific">candidate division CPR3 bacterium</name>
    <dbReference type="NCBI Taxonomy" id="2268181"/>
    <lineage>
        <taxon>Bacteria</taxon>
        <taxon>Bacteria division CPR3</taxon>
    </lineage>
</organism>
<dbReference type="GO" id="GO:0006412">
    <property type="term" value="P:translation"/>
    <property type="evidence" value="ECO:0007669"/>
    <property type="project" value="UniProtKB-UniRule"/>
</dbReference>
<dbReference type="InterPro" id="IPR005290">
    <property type="entry name" value="Ribosomal_uS15_bac-type"/>
</dbReference>
<comment type="similarity">
    <text evidence="3 4">Belongs to the universal ribosomal protein uS15 family.</text>
</comment>
<dbReference type="AlphaFoldDB" id="A0A7C4R677"/>
<comment type="function">
    <text evidence="3 5">One of the primary rRNA binding proteins, it binds directly to 16S rRNA where it helps nucleate assembly of the platform of the 30S subunit by binding and bridging several RNA helices of the 16S rRNA.</text>
</comment>
<dbReference type="GO" id="GO:0019843">
    <property type="term" value="F:rRNA binding"/>
    <property type="evidence" value="ECO:0007669"/>
    <property type="project" value="UniProtKB-UniRule"/>
</dbReference>
<dbReference type="NCBIfam" id="TIGR00952">
    <property type="entry name" value="S15_bact"/>
    <property type="match status" value="1"/>
</dbReference>
<dbReference type="PANTHER" id="PTHR23321">
    <property type="entry name" value="RIBOSOMAL PROTEIN S15, BACTERIAL AND ORGANELLAR"/>
    <property type="match status" value="1"/>
</dbReference>
<dbReference type="CDD" id="cd00353">
    <property type="entry name" value="Ribosomal_S15p_S13e"/>
    <property type="match status" value="1"/>
</dbReference>
<dbReference type="SMART" id="SM01387">
    <property type="entry name" value="Ribosomal_S15"/>
    <property type="match status" value="1"/>
</dbReference>
<evidence type="ECO:0000256" key="3">
    <source>
        <dbReference type="HAMAP-Rule" id="MF_01343"/>
    </source>
</evidence>
<sequence length="88" mass="10114">MLTTEEKKQSFKKVSKNEKDTGSASVQISALTTKILKLNEHLKKNIHDFSSKRGLLKNVGQRRKLLKYLRNSDPKKYEEVLSALGLRK</sequence>
<dbReference type="SUPFAM" id="SSF47060">
    <property type="entry name" value="S15/NS1 RNA-binding domain"/>
    <property type="match status" value="1"/>
</dbReference>
<dbReference type="InterPro" id="IPR009068">
    <property type="entry name" value="uS15_NS1_RNA-bd_sf"/>
</dbReference>
<evidence type="ECO:0000256" key="6">
    <source>
        <dbReference type="SAM" id="MobiDB-lite"/>
    </source>
</evidence>
<comment type="subunit">
    <text evidence="3">Part of the 30S ribosomal subunit. Forms a bridge to the 50S subunit in the 70S ribosome, contacting the 23S rRNA.</text>
</comment>
<dbReference type="Pfam" id="PF00312">
    <property type="entry name" value="Ribosomal_S15"/>
    <property type="match status" value="1"/>
</dbReference>
<dbReference type="PROSITE" id="PS00362">
    <property type="entry name" value="RIBOSOMAL_S15"/>
    <property type="match status" value="1"/>
</dbReference>
<gene>
    <name evidence="3" type="primary">rpsO</name>
    <name evidence="7" type="ORF">ENT43_02360</name>
</gene>
<evidence type="ECO:0000256" key="4">
    <source>
        <dbReference type="RuleBase" id="RU003919"/>
    </source>
</evidence>
<keyword evidence="3 5" id="KW-0694">RNA-binding</keyword>
<feature type="region of interest" description="Disordered" evidence="6">
    <location>
        <begin position="1"/>
        <end position="25"/>
    </location>
</feature>
<comment type="caution">
    <text evidence="7">The sequence shown here is derived from an EMBL/GenBank/DDBJ whole genome shotgun (WGS) entry which is preliminary data.</text>
</comment>
<evidence type="ECO:0000256" key="2">
    <source>
        <dbReference type="ARBA" id="ARBA00023274"/>
    </source>
</evidence>
<dbReference type="GO" id="GO:0022627">
    <property type="term" value="C:cytosolic small ribosomal subunit"/>
    <property type="evidence" value="ECO:0007669"/>
    <property type="project" value="TreeGrafter"/>
</dbReference>
<keyword evidence="1 3" id="KW-0689">Ribosomal protein</keyword>
<dbReference type="Gene3D" id="1.10.287.10">
    <property type="entry name" value="S15/NS1, RNA-binding"/>
    <property type="match status" value="1"/>
</dbReference>
<keyword evidence="2 3" id="KW-0687">Ribonucleoprotein</keyword>
<dbReference type="PANTHER" id="PTHR23321:SF26">
    <property type="entry name" value="SMALL RIBOSOMAL SUBUNIT PROTEIN US15M"/>
    <property type="match status" value="1"/>
</dbReference>
<keyword evidence="3 5" id="KW-0699">rRNA-binding</keyword>
<proteinExistence type="inferred from homology"/>
<dbReference type="InterPro" id="IPR000589">
    <property type="entry name" value="Ribosomal_uS15"/>
</dbReference>
<comment type="function">
    <text evidence="3">Forms an intersubunit bridge (bridge B4) with the 23S rRNA of the 50S subunit in the ribosome.</text>
</comment>
<evidence type="ECO:0000256" key="1">
    <source>
        <dbReference type="ARBA" id="ARBA00022980"/>
    </source>
</evidence>
<dbReference type="Gene3D" id="6.10.250.3130">
    <property type="match status" value="1"/>
</dbReference>
<evidence type="ECO:0000313" key="7">
    <source>
        <dbReference type="EMBL" id="HGT71083.1"/>
    </source>
</evidence>
<protein>
    <recommendedName>
        <fullName evidence="3">Small ribosomal subunit protein uS15</fullName>
    </recommendedName>
</protein>
<dbReference type="HAMAP" id="MF_01343_B">
    <property type="entry name" value="Ribosomal_uS15_B"/>
    <property type="match status" value="1"/>
</dbReference>